<dbReference type="PANTHER" id="PTHR34709:SF68">
    <property type="entry name" value="OS07G0550432 PROTEIN"/>
    <property type="match status" value="1"/>
</dbReference>
<evidence type="ECO:0000259" key="1">
    <source>
        <dbReference type="PROSITE" id="PS50181"/>
    </source>
</evidence>
<accession>A0A5J9VT36</accession>
<proteinExistence type="predicted"/>
<dbReference type="Gene3D" id="1.20.1280.50">
    <property type="match status" value="1"/>
</dbReference>
<dbReference type="EMBL" id="RWGY01000007">
    <property type="protein sequence ID" value="TVU38761.1"/>
    <property type="molecule type" value="Genomic_DNA"/>
</dbReference>
<gene>
    <name evidence="2" type="ORF">EJB05_12147</name>
</gene>
<dbReference type="Pfam" id="PF24758">
    <property type="entry name" value="LRR_At5g56370"/>
    <property type="match status" value="1"/>
</dbReference>
<dbReference type="OrthoDB" id="678620at2759"/>
<sequence>MAEGGRRRSGEDHISSLPDDLLHDILARLDSVRAAARTGVLSRRWRHVWTQHPDQLFLGNDDKLPYASFLDSIDAVLAAHTAPTVDLLSIYLPHSDGDAPHVSACRVAPWLLFASQRVMGELHVFLPLQMRLLPTPEAEEEEEELEIPACAGATRIELRLDERWRLRIPTAGLFAALTSLTISAARVEGSELSALVTMRCPRLKDLSLRVTLCTVSDISIRTDSLESLWCRINNTSRLEVIAPRLKQLTIHDIESHMISAPKLEELDWACRAIHDPHHHVFADVGLGRHLRLLRINSKSVTASLLQRFDSVDELKLNISIPQDIFGYQSFLNATNKLPKCENLSARVLVNHHRLVSVMLHLLRSCSTIRKLSVALYNSHGLNSMHPCPLSCPCRLAMNCKTEDISLRSLEELEISYFTCSQEELEFMEQLSRCNKAVLKKIVIIYYTYRPHTPLTKEACEKVRSKFCSNIKVEFYVSPDMVRRVPFH</sequence>
<dbReference type="Proteomes" id="UP000324897">
    <property type="component" value="Chromosome 4"/>
</dbReference>
<dbReference type="Gramene" id="TVU38761">
    <property type="protein sequence ID" value="TVU38761"/>
    <property type="gene ID" value="EJB05_12147"/>
</dbReference>
<name>A0A5J9VT36_9POAL</name>
<comment type="caution">
    <text evidence="2">The sequence shown here is derived from an EMBL/GenBank/DDBJ whole genome shotgun (WGS) entry which is preliminary data.</text>
</comment>
<dbReference type="PANTHER" id="PTHR34709">
    <property type="entry name" value="OS10G0396666 PROTEIN"/>
    <property type="match status" value="1"/>
</dbReference>
<dbReference type="InterPro" id="IPR055312">
    <property type="entry name" value="FBL15-like"/>
</dbReference>
<dbReference type="SUPFAM" id="SSF52047">
    <property type="entry name" value="RNI-like"/>
    <property type="match status" value="1"/>
</dbReference>
<dbReference type="Gene3D" id="3.80.10.10">
    <property type="entry name" value="Ribonuclease Inhibitor"/>
    <property type="match status" value="1"/>
</dbReference>
<dbReference type="AlphaFoldDB" id="A0A5J9VT36"/>
<dbReference type="Pfam" id="PF00646">
    <property type="entry name" value="F-box"/>
    <property type="match status" value="1"/>
</dbReference>
<evidence type="ECO:0000313" key="3">
    <source>
        <dbReference type="Proteomes" id="UP000324897"/>
    </source>
</evidence>
<dbReference type="InterPro" id="IPR001810">
    <property type="entry name" value="F-box_dom"/>
</dbReference>
<dbReference type="PROSITE" id="PS50181">
    <property type="entry name" value="FBOX"/>
    <property type="match status" value="1"/>
</dbReference>
<evidence type="ECO:0000313" key="2">
    <source>
        <dbReference type="EMBL" id="TVU38761.1"/>
    </source>
</evidence>
<organism evidence="2 3">
    <name type="scientific">Eragrostis curvula</name>
    <name type="common">weeping love grass</name>
    <dbReference type="NCBI Taxonomy" id="38414"/>
    <lineage>
        <taxon>Eukaryota</taxon>
        <taxon>Viridiplantae</taxon>
        <taxon>Streptophyta</taxon>
        <taxon>Embryophyta</taxon>
        <taxon>Tracheophyta</taxon>
        <taxon>Spermatophyta</taxon>
        <taxon>Magnoliopsida</taxon>
        <taxon>Liliopsida</taxon>
        <taxon>Poales</taxon>
        <taxon>Poaceae</taxon>
        <taxon>PACMAD clade</taxon>
        <taxon>Chloridoideae</taxon>
        <taxon>Eragrostideae</taxon>
        <taxon>Eragrostidinae</taxon>
        <taxon>Eragrostis</taxon>
    </lineage>
</organism>
<protein>
    <recommendedName>
        <fullName evidence="1">F-box domain-containing protein</fullName>
    </recommendedName>
</protein>
<reference evidence="2 3" key="1">
    <citation type="journal article" date="2019" name="Sci. Rep.">
        <title>A high-quality genome of Eragrostis curvula grass provides insights into Poaceae evolution and supports new strategies to enhance forage quality.</title>
        <authorList>
            <person name="Carballo J."/>
            <person name="Santos B.A.C.M."/>
            <person name="Zappacosta D."/>
            <person name="Garbus I."/>
            <person name="Selva J.P."/>
            <person name="Gallo C.A."/>
            <person name="Diaz A."/>
            <person name="Albertini E."/>
            <person name="Caccamo M."/>
            <person name="Echenique V."/>
        </authorList>
    </citation>
    <scope>NUCLEOTIDE SEQUENCE [LARGE SCALE GENOMIC DNA]</scope>
    <source>
        <strain evidence="3">cv. Victoria</strain>
        <tissue evidence="2">Leaf</tissue>
    </source>
</reference>
<dbReference type="InterPro" id="IPR055411">
    <property type="entry name" value="LRR_FXL15/At3g58940/PEG3-like"/>
</dbReference>
<feature type="non-terminal residue" evidence="2">
    <location>
        <position position="1"/>
    </location>
</feature>
<feature type="domain" description="F-box" evidence="1">
    <location>
        <begin position="11"/>
        <end position="60"/>
    </location>
</feature>
<dbReference type="InterPro" id="IPR036047">
    <property type="entry name" value="F-box-like_dom_sf"/>
</dbReference>
<dbReference type="InterPro" id="IPR032675">
    <property type="entry name" value="LRR_dom_sf"/>
</dbReference>
<keyword evidence="3" id="KW-1185">Reference proteome</keyword>
<dbReference type="SUPFAM" id="SSF81383">
    <property type="entry name" value="F-box domain"/>
    <property type="match status" value="1"/>
</dbReference>